<gene>
    <name evidence="2" type="ORF">A0123_01075</name>
</gene>
<dbReference type="CDD" id="cd05271">
    <property type="entry name" value="NDUFA9_like_SDR_a"/>
    <property type="match status" value="1"/>
</dbReference>
<dbReference type="Proteomes" id="UP000077786">
    <property type="component" value="Unassembled WGS sequence"/>
</dbReference>
<dbReference type="GO" id="GO:0044877">
    <property type="term" value="F:protein-containing complex binding"/>
    <property type="evidence" value="ECO:0007669"/>
    <property type="project" value="TreeGrafter"/>
</dbReference>
<dbReference type="EMBL" id="LUTU01000005">
    <property type="protein sequence ID" value="OAJ68370.1"/>
    <property type="molecule type" value="Genomic_DNA"/>
</dbReference>
<dbReference type="Pfam" id="PF13460">
    <property type="entry name" value="NAD_binding_10"/>
    <property type="match status" value="1"/>
</dbReference>
<dbReference type="InterPro" id="IPR051207">
    <property type="entry name" value="ComplexI_NDUFA9_subunit"/>
</dbReference>
<dbReference type="InterPro" id="IPR036291">
    <property type="entry name" value="NAD(P)-bd_dom_sf"/>
</dbReference>
<sequence length="324" mass="34703">MKENREMEKLFSGAGQQKVAVIGGGGFIGRSLVRKLVATGHVVRVGSQNPEKIQGLGKARGTGRVEFLKTSVNDAAQLDRLFDGVDAVVNLVSVMTPDVQTLHRINVEGARLAAVRAHLAGVKHYVHMSAIGASLTSPGAYGRSKAAAERVVRDVFPDARLLRPSVVFGTDDSFFNLFALIAALSPVLPVFAGRTYYQPVFVEDVAEAALRLLEPENAGLTVEAGGPDILSMRELMAFVLEASGRKRILLPIPQVLARLEATVLEKLPGHLLTRDQVAMMSVDNVVQPGAETLQTLGIHPASLGIVVPGYLNGSICKLYRQLKA</sequence>
<accession>A0A1B6VMD0</accession>
<dbReference type="SUPFAM" id="SSF51735">
    <property type="entry name" value="NAD(P)-binding Rossmann-fold domains"/>
    <property type="match status" value="1"/>
</dbReference>
<dbReference type="OrthoDB" id="9776313at2"/>
<dbReference type="PATRIC" id="fig|38307.3.peg.1107"/>
<dbReference type="PANTHER" id="PTHR12126:SF11">
    <property type="entry name" value="NADH DEHYDROGENASE [UBIQUINONE] 1 ALPHA SUBCOMPLEX SUBUNIT 9, MITOCHONDRIAL"/>
    <property type="match status" value="1"/>
</dbReference>
<evidence type="ECO:0000313" key="3">
    <source>
        <dbReference type="Proteomes" id="UP000077786"/>
    </source>
</evidence>
<name>A0A1B6VMD0_9PROT</name>
<evidence type="ECO:0000313" key="2">
    <source>
        <dbReference type="EMBL" id="OAJ68370.1"/>
    </source>
</evidence>
<dbReference type="InterPro" id="IPR016040">
    <property type="entry name" value="NAD(P)-bd_dom"/>
</dbReference>
<protein>
    <submittedName>
        <fullName evidence="2">Oxidoreductase</fullName>
    </submittedName>
</protein>
<dbReference type="AlphaFoldDB" id="A0A1B6VMD0"/>
<dbReference type="PANTHER" id="PTHR12126">
    <property type="entry name" value="NADH-UBIQUINONE OXIDOREDUCTASE 39 KDA SUBUNIT-RELATED"/>
    <property type="match status" value="1"/>
</dbReference>
<dbReference type="Gene3D" id="3.40.50.720">
    <property type="entry name" value="NAD(P)-binding Rossmann-like Domain"/>
    <property type="match status" value="1"/>
</dbReference>
<feature type="domain" description="NAD(P)-binding" evidence="1">
    <location>
        <begin position="23"/>
        <end position="154"/>
    </location>
</feature>
<reference evidence="2 3" key="1">
    <citation type="submission" date="2016-03" db="EMBL/GenBank/DDBJ databases">
        <title>Draft genome sequence of Gluconobacter cerinus strain CECT 9110.</title>
        <authorList>
            <person name="Sainz F."/>
            <person name="Mas A."/>
            <person name="Torija M.J."/>
        </authorList>
    </citation>
    <scope>NUCLEOTIDE SEQUENCE [LARGE SCALE GENOMIC DNA]</scope>
    <source>
        <strain evidence="2 3">CECT 9110</strain>
    </source>
</reference>
<comment type="caution">
    <text evidence="2">The sequence shown here is derived from an EMBL/GenBank/DDBJ whole genome shotgun (WGS) entry which is preliminary data.</text>
</comment>
<evidence type="ECO:0000259" key="1">
    <source>
        <dbReference type="Pfam" id="PF13460"/>
    </source>
</evidence>
<proteinExistence type="predicted"/>
<organism evidence="2 3">
    <name type="scientific">Gluconobacter cerinus</name>
    <dbReference type="NCBI Taxonomy" id="38307"/>
    <lineage>
        <taxon>Bacteria</taxon>
        <taxon>Pseudomonadati</taxon>
        <taxon>Pseudomonadota</taxon>
        <taxon>Alphaproteobacteria</taxon>
        <taxon>Acetobacterales</taxon>
        <taxon>Acetobacteraceae</taxon>
        <taxon>Gluconobacter</taxon>
    </lineage>
</organism>